<reference evidence="2" key="1">
    <citation type="journal article" date="2013" name="Genome Biol. Evol.">
        <title>Tracing the evolution of streptophyte algae and their mitochondrial genome.</title>
        <authorList>
            <person name="Turmel M."/>
            <person name="Otis C."/>
            <person name="Lemieux C."/>
        </authorList>
    </citation>
    <scope>NUCLEOTIDE SEQUENCE</scope>
</reference>
<keyword evidence="2" id="KW-0496">Mitochondrion</keyword>
<dbReference type="SUPFAM" id="SSF81343">
    <property type="entry name" value="Fumarate reductase respiratory complex transmembrane subunits"/>
    <property type="match status" value="1"/>
</dbReference>
<sequence>MLSHWLIQRFTAFFLFCFLITPRTELFFIFNIVLFAHVFLGVSEILADYVHNENTKLFAAFLLKVLCLLLAKEFYASLFF</sequence>
<accession>U5YF22</accession>
<name>U5YF22_9VIRI</name>
<dbReference type="InterPro" id="IPR034804">
    <property type="entry name" value="SQR/QFR_C/D"/>
</dbReference>
<feature type="transmembrane region" description="Helical" evidence="1">
    <location>
        <begin position="57"/>
        <end position="75"/>
    </location>
</feature>
<keyword evidence="1" id="KW-1133">Transmembrane helix</keyword>
<dbReference type="GO" id="GO:0016020">
    <property type="term" value="C:membrane"/>
    <property type="evidence" value="ECO:0007669"/>
    <property type="project" value="InterPro"/>
</dbReference>
<keyword evidence="1" id="KW-0472">Membrane</keyword>
<organism evidence="2">
    <name type="scientific">Entransia fimbriata</name>
    <dbReference type="NCBI Taxonomy" id="130991"/>
    <lineage>
        <taxon>Eukaryota</taxon>
        <taxon>Viridiplantae</taxon>
        <taxon>Streptophyta</taxon>
        <taxon>Klebsormidiophyceae</taxon>
        <taxon>Entransiales</taxon>
        <taxon>Entransiaceae</taxon>
        <taxon>Entransia</taxon>
    </lineage>
</organism>
<protein>
    <submittedName>
        <fullName evidence="2">Succinate:cytochrome c oxidoreductase subunit 4</fullName>
    </submittedName>
</protein>
<dbReference type="GeneID" id="17675349"/>
<dbReference type="Gene3D" id="1.20.1300.10">
    <property type="entry name" value="Fumarate reductase/succinate dehydrogenase, transmembrane subunit"/>
    <property type="match status" value="1"/>
</dbReference>
<proteinExistence type="predicted"/>
<dbReference type="EMBL" id="KF060941">
    <property type="protein sequence ID" value="AGZ90312.1"/>
    <property type="molecule type" value="Genomic_DNA"/>
</dbReference>
<gene>
    <name evidence="2" type="primary">sdh4</name>
</gene>
<evidence type="ECO:0000256" key="1">
    <source>
        <dbReference type="SAM" id="Phobius"/>
    </source>
</evidence>
<geneLocation type="mitochondrion" evidence="2"/>
<keyword evidence="1" id="KW-0812">Transmembrane</keyword>
<evidence type="ECO:0000313" key="2">
    <source>
        <dbReference type="EMBL" id="AGZ90312.1"/>
    </source>
</evidence>
<dbReference type="AlphaFoldDB" id="U5YF22"/>
<dbReference type="RefSeq" id="YP_008816078.1">
    <property type="nucleotide sequence ID" value="NC_022861.1"/>
</dbReference>